<protein>
    <submittedName>
        <fullName evidence="1">Uncharacterized protein</fullName>
    </submittedName>
</protein>
<proteinExistence type="predicted"/>
<name>A0ABR4CQY5_9HELO</name>
<organism evidence="1 2">
    <name type="scientific">Oculimacula yallundae</name>
    <dbReference type="NCBI Taxonomy" id="86028"/>
    <lineage>
        <taxon>Eukaryota</taxon>
        <taxon>Fungi</taxon>
        <taxon>Dikarya</taxon>
        <taxon>Ascomycota</taxon>
        <taxon>Pezizomycotina</taxon>
        <taxon>Leotiomycetes</taxon>
        <taxon>Helotiales</taxon>
        <taxon>Ploettnerulaceae</taxon>
        <taxon>Oculimacula</taxon>
    </lineage>
</organism>
<dbReference type="EMBL" id="JAZHXI010000004">
    <property type="protein sequence ID" value="KAL2072360.1"/>
    <property type="molecule type" value="Genomic_DNA"/>
</dbReference>
<accession>A0ABR4CQY5</accession>
<evidence type="ECO:0000313" key="2">
    <source>
        <dbReference type="Proteomes" id="UP001595075"/>
    </source>
</evidence>
<evidence type="ECO:0000313" key="1">
    <source>
        <dbReference type="EMBL" id="KAL2072360.1"/>
    </source>
</evidence>
<keyword evidence="2" id="KW-1185">Reference proteome</keyword>
<dbReference type="Proteomes" id="UP001595075">
    <property type="component" value="Unassembled WGS sequence"/>
</dbReference>
<sequence length="87" mass="10097">MQLFIHQIVDSGHQLYATTNREGLNWPFTFRLFLWPVAGTTAASKLFLEAESEDHNNMSHRWSQYWDPLGMLDSSRYDSAPKAHQSL</sequence>
<comment type="caution">
    <text evidence="1">The sequence shown here is derived from an EMBL/GenBank/DDBJ whole genome shotgun (WGS) entry which is preliminary data.</text>
</comment>
<reference evidence="1 2" key="1">
    <citation type="journal article" date="2024" name="Commun. Biol.">
        <title>Comparative genomic analysis of thermophilic fungi reveals convergent evolutionary adaptations and gene losses.</title>
        <authorList>
            <person name="Steindorff A.S."/>
            <person name="Aguilar-Pontes M.V."/>
            <person name="Robinson A.J."/>
            <person name="Andreopoulos B."/>
            <person name="LaButti K."/>
            <person name="Kuo A."/>
            <person name="Mondo S."/>
            <person name="Riley R."/>
            <person name="Otillar R."/>
            <person name="Haridas S."/>
            <person name="Lipzen A."/>
            <person name="Grimwood J."/>
            <person name="Schmutz J."/>
            <person name="Clum A."/>
            <person name="Reid I.D."/>
            <person name="Moisan M.C."/>
            <person name="Butler G."/>
            <person name="Nguyen T.T.M."/>
            <person name="Dewar K."/>
            <person name="Conant G."/>
            <person name="Drula E."/>
            <person name="Henrissat B."/>
            <person name="Hansel C."/>
            <person name="Singer S."/>
            <person name="Hutchinson M.I."/>
            <person name="de Vries R.P."/>
            <person name="Natvig D.O."/>
            <person name="Powell A.J."/>
            <person name="Tsang A."/>
            <person name="Grigoriev I.V."/>
        </authorList>
    </citation>
    <scope>NUCLEOTIDE SEQUENCE [LARGE SCALE GENOMIC DNA]</scope>
    <source>
        <strain evidence="1 2">CBS 494.80</strain>
    </source>
</reference>
<gene>
    <name evidence="1" type="ORF">VTL71DRAFT_11703</name>
</gene>